<dbReference type="Gene3D" id="1.20.120.160">
    <property type="entry name" value="HPT domain"/>
    <property type="match status" value="1"/>
</dbReference>
<keyword evidence="7" id="KW-0547">Nucleotide-binding</keyword>
<organism evidence="16 17">
    <name type="scientific">Solibacillus faecavium</name>
    <dbReference type="NCBI Taxonomy" id="2762221"/>
    <lineage>
        <taxon>Bacteria</taxon>
        <taxon>Bacillati</taxon>
        <taxon>Bacillota</taxon>
        <taxon>Bacilli</taxon>
        <taxon>Bacillales</taxon>
        <taxon>Caryophanaceae</taxon>
        <taxon>Solibacillus</taxon>
    </lineage>
</organism>
<dbReference type="EC" id="2.7.13.3" evidence="2"/>
<evidence type="ECO:0000256" key="1">
    <source>
        <dbReference type="ARBA" id="ARBA00000085"/>
    </source>
</evidence>
<dbReference type="PROSITE" id="PS50894">
    <property type="entry name" value="HPT"/>
    <property type="match status" value="1"/>
</dbReference>
<dbReference type="Pfam" id="PF07194">
    <property type="entry name" value="P2"/>
    <property type="match status" value="1"/>
</dbReference>
<evidence type="ECO:0000256" key="9">
    <source>
        <dbReference type="ARBA" id="ARBA00022840"/>
    </source>
</evidence>
<dbReference type="PROSITE" id="PS50109">
    <property type="entry name" value="HIS_KIN"/>
    <property type="match status" value="1"/>
</dbReference>
<dbReference type="Pfam" id="PF01584">
    <property type="entry name" value="CheW"/>
    <property type="match status" value="1"/>
</dbReference>
<dbReference type="InterPro" id="IPR004105">
    <property type="entry name" value="CheA-like_dim"/>
</dbReference>
<evidence type="ECO:0000256" key="10">
    <source>
        <dbReference type="ARBA" id="ARBA00023012"/>
    </source>
</evidence>
<dbReference type="InterPro" id="IPR008207">
    <property type="entry name" value="Sig_transdc_His_kin_Hpt_dom"/>
</dbReference>
<evidence type="ECO:0000256" key="3">
    <source>
        <dbReference type="ARBA" id="ARBA00021495"/>
    </source>
</evidence>
<evidence type="ECO:0000256" key="12">
    <source>
        <dbReference type="SAM" id="MobiDB-lite"/>
    </source>
</evidence>
<dbReference type="InterPro" id="IPR037052">
    <property type="entry name" value="CheA-like_P2_sf"/>
</dbReference>
<dbReference type="InterPro" id="IPR051315">
    <property type="entry name" value="Bact_Chemotaxis_CheA"/>
</dbReference>
<dbReference type="SUPFAM" id="SSF55052">
    <property type="entry name" value="CheY-binding domain of CheA"/>
    <property type="match status" value="1"/>
</dbReference>
<dbReference type="SUPFAM" id="SSF50341">
    <property type="entry name" value="CheW-like"/>
    <property type="match status" value="1"/>
</dbReference>
<feature type="domain" description="Histidine kinase" evidence="13">
    <location>
        <begin position="355"/>
        <end position="564"/>
    </location>
</feature>
<dbReference type="PRINTS" id="PR00344">
    <property type="entry name" value="BCTRLSENSOR"/>
</dbReference>
<dbReference type="Gene3D" id="1.10.287.560">
    <property type="entry name" value="Histidine kinase CheA-like, homodimeric domain"/>
    <property type="match status" value="1"/>
</dbReference>
<feature type="region of interest" description="Disordered" evidence="12">
    <location>
        <begin position="293"/>
        <end position="316"/>
    </location>
</feature>
<dbReference type="Gene3D" id="3.30.70.1110">
    <property type="entry name" value="Histidine kinase CheA-like, P2 response regulator-binding domain"/>
    <property type="match status" value="1"/>
</dbReference>
<evidence type="ECO:0000259" key="14">
    <source>
        <dbReference type="PROSITE" id="PS50851"/>
    </source>
</evidence>
<evidence type="ECO:0000256" key="5">
    <source>
        <dbReference type="ARBA" id="ARBA00022553"/>
    </source>
</evidence>
<evidence type="ECO:0000256" key="11">
    <source>
        <dbReference type="PROSITE-ProRule" id="PRU00110"/>
    </source>
</evidence>
<evidence type="ECO:0000256" key="2">
    <source>
        <dbReference type="ARBA" id="ARBA00012438"/>
    </source>
</evidence>
<dbReference type="RefSeq" id="WP_191698390.1">
    <property type="nucleotide sequence ID" value="NZ_JACSPZ010000001.1"/>
</dbReference>
<protein>
    <recommendedName>
        <fullName evidence="3">Chemotaxis protein CheA</fullName>
        <ecNumber evidence="2">2.7.13.3</ecNumber>
    </recommendedName>
</protein>
<dbReference type="SUPFAM" id="SSF55874">
    <property type="entry name" value="ATPase domain of HSP90 chaperone/DNA topoisomerase II/histidine kinase"/>
    <property type="match status" value="1"/>
</dbReference>
<evidence type="ECO:0000313" key="16">
    <source>
        <dbReference type="EMBL" id="MBD8035409.1"/>
    </source>
</evidence>
<dbReference type="Pfam" id="PF02895">
    <property type="entry name" value="H-kinase_dim"/>
    <property type="match status" value="1"/>
</dbReference>
<dbReference type="PANTHER" id="PTHR43395">
    <property type="entry name" value="SENSOR HISTIDINE KINASE CHEA"/>
    <property type="match status" value="1"/>
</dbReference>
<dbReference type="InterPro" id="IPR003594">
    <property type="entry name" value="HATPase_dom"/>
</dbReference>
<dbReference type="Pfam" id="PF01627">
    <property type="entry name" value="Hpt"/>
    <property type="match status" value="1"/>
</dbReference>
<dbReference type="InterPro" id="IPR036641">
    <property type="entry name" value="HPT_dom_sf"/>
</dbReference>
<dbReference type="Gene3D" id="2.30.30.40">
    <property type="entry name" value="SH3 Domains"/>
    <property type="match status" value="1"/>
</dbReference>
<dbReference type="SMART" id="SM01231">
    <property type="entry name" value="H-kinase_dim"/>
    <property type="match status" value="1"/>
</dbReference>
<feature type="domain" description="CheW-like" evidence="14">
    <location>
        <begin position="566"/>
        <end position="697"/>
    </location>
</feature>
<dbReference type="CDD" id="cd00088">
    <property type="entry name" value="HPT"/>
    <property type="match status" value="1"/>
</dbReference>
<evidence type="ECO:0000259" key="15">
    <source>
        <dbReference type="PROSITE" id="PS50894"/>
    </source>
</evidence>
<dbReference type="InterPro" id="IPR036061">
    <property type="entry name" value="CheW-like_dom_sf"/>
</dbReference>
<gene>
    <name evidence="16" type="ORF">H9635_01575</name>
</gene>
<evidence type="ECO:0000313" key="17">
    <source>
        <dbReference type="Proteomes" id="UP000619101"/>
    </source>
</evidence>
<name>A0ABR8XU73_9BACL</name>
<dbReference type="InterPro" id="IPR005467">
    <property type="entry name" value="His_kinase_dom"/>
</dbReference>
<dbReference type="InterPro" id="IPR004358">
    <property type="entry name" value="Sig_transdc_His_kin-like_C"/>
</dbReference>
<dbReference type="SUPFAM" id="SSF47226">
    <property type="entry name" value="Histidine-containing phosphotransfer domain, HPT domain"/>
    <property type="match status" value="1"/>
</dbReference>
<dbReference type="SMART" id="SM00260">
    <property type="entry name" value="CheW"/>
    <property type="match status" value="1"/>
</dbReference>
<evidence type="ECO:0000256" key="7">
    <source>
        <dbReference type="ARBA" id="ARBA00022741"/>
    </source>
</evidence>
<dbReference type="PANTHER" id="PTHR43395:SF1">
    <property type="entry name" value="CHEMOTAXIS PROTEIN CHEA"/>
    <property type="match status" value="1"/>
</dbReference>
<comment type="caution">
    <text evidence="16">The sequence shown here is derived from an EMBL/GenBank/DDBJ whole genome shotgun (WGS) entry which is preliminary data.</text>
</comment>
<reference evidence="16 17" key="1">
    <citation type="submission" date="2020-08" db="EMBL/GenBank/DDBJ databases">
        <title>A Genomic Blueprint of the Chicken Gut Microbiome.</title>
        <authorList>
            <person name="Gilroy R."/>
            <person name="Ravi A."/>
            <person name="Getino M."/>
            <person name="Pursley I."/>
            <person name="Horton D.L."/>
            <person name="Alikhan N.-F."/>
            <person name="Baker D."/>
            <person name="Gharbi K."/>
            <person name="Hall N."/>
            <person name="Watson M."/>
            <person name="Adriaenssens E.M."/>
            <person name="Foster-Nyarko E."/>
            <person name="Jarju S."/>
            <person name="Secka A."/>
            <person name="Antonio M."/>
            <person name="Oren A."/>
            <person name="Chaudhuri R."/>
            <person name="La Ragione R.M."/>
            <person name="Hildebrand F."/>
            <person name="Pallen M.J."/>
        </authorList>
    </citation>
    <scope>NUCLEOTIDE SEQUENCE [LARGE SCALE GENOMIC DNA]</scope>
    <source>
        <strain evidence="16 17">A46</strain>
    </source>
</reference>
<accession>A0ABR8XU73</accession>
<evidence type="ECO:0000259" key="13">
    <source>
        <dbReference type="PROSITE" id="PS50109"/>
    </source>
</evidence>
<sequence length="697" mass="77244">MELNQYLEMFIEESKEHLQACSEHLLELEKNPDDLTIVGEIFRSAHTLKGMAATMGYEDLADLTHKMENILDAIRNGKIKVNAEILDVVFESVDHLEEMVFHIADGGDGKRNVQATVEKLKRIEAGEPSVAAEEKMSQQETVATTADIPNEKITITAAGLKLSYDDFEKTVIQQSSEQDFNAYEITVALREDCLLKAARVFMVFEILEKNGDVIKSSPTVDRLEDEQFDSEFHVAFISRESSEDLHKMLMKVSEIDYVIVNEIHKEVFVTKTTAIDTQVAPILEVVAPSANDVSVPTEKQKSTPNTNSKSSAHTSSKTIRVNIERLDILMNLFEELAIDRGRLLSIASEVNHGELNETVERMSRTMGDLQNIVLTMRMVPVETVFNRFPKMVRQLSRDLNKKIELNIVGAETELDRTVIDEIGDPLVHLIRNSVDHGIESPEVRRSKGKPEEGTVELRAYHSGNYVFIEIEDDGAGINRDKVLAKALSKGIVSHEQSLTMTEKQINELILASGFSTADVISDVSGRGVGLDVVKTTIESLGGNISIESTLNVGSVFSIQLPLTLSIISVMLVEIEKEIYAIPLSSIIETSIIRTSDILNAHNQKVIDFRGKVVPLVFLEEIFGVPRDEKNDDGFHSVVIVRKGDKLAGLVVDSFIGQQEIVLKSLGNYLTNIFAISGATILGNGQVALIVDCNALMK</sequence>
<dbReference type="InterPro" id="IPR002545">
    <property type="entry name" value="CheW-lke_dom"/>
</dbReference>
<keyword evidence="8" id="KW-0418">Kinase</keyword>
<dbReference type="EMBL" id="JACSPZ010000001">
    <property type="protein sequence ID" value="MBD8035409.1"/>
    <property type="molecule type" value="Genomic_DNA"/>
</dbReference>
<dbReference type="PROSITE" id="PS50851">
    <property type="entry name" value="CHEW"/>
    <property type="match status" value="1"/>
</dbReference>
<evidence type="ECO:0000256" key="8">
    <source>
        <dbReference type="ARBA" id="ARBA00022777"/>
    </source>
</evidence>
<comment type="catalytic activity">
    <reaction evidence="1">
        <text>ATP + protein L-histidine = ADP + protein N-phospho-L-histidine.</text>
        <dbReference type="EC" id="2.7.13.3"/>
    </reaction>
</comment>
<dbReference type="CDD" id="cd16916">
    <property type="entry name" value="HATPase_CheA-like"/>
    <property type="match status" value="1"/>
</dbReference>
<dbReference type="InterPro" id="IPR036097">
    <property type="entry name" value="HisK_dim/P_sf"/>
</dbReference>
<feature type="modified residue" description="Phosphohistidine" evidence="11">
    <location>
        <position position="46"/>
    </location>
</feature>
<dbReference type="SMART" id="SM00073">
    <property type="entry name" value="HPT"/>
    <property type="match status" value="1"/>
</dbReference>
<dbReference type="Proteomes" id="UP000619101">
    <property type="component" value="Unassembled WGS sequence"/>
</dbReference>
<evidence type="ECO:0000256" key="4">
    <source>
        <dbReference type="ARBA" id="ARBA00022500"/>
    </source>
</evidence>
<dbReference type="CDD" id="cd00731">
    <property type="entry name" value="CheA_reg"/>
    <property type="match status" value="1"/>
</dbReference>
<keyword evidence="6" id="KW-0808">Transferase</keyword>
<keyword evidence="4" id="KW-0145">Chemotaxis</keyword>
<dbReference type="InterPro" id="IPR036890">
    <property type="entry name" value="HATPase_C_sf"/>
</dbReference>
<dbReference type="Gene3D" id="3.30.565.10">
    <property type="entry name" value="Histidine kinase-like ATPase, C-terminal domain"/>
    <property type="match status" value="1"/>
</dbReference>
<proteinExistence type="predicted"/>
<evidence type="ECO:0000256" key="6">
    <source>
        <dbReference type="ARBA" id="ARBA00022679"/>
    </source>
</evidence>
<keyword evidence="17" id="KW-1185">Reference proteome</keyword>
<feature type="compositionally biased region" description="Polar residues" evidence="12">
    <location>
        <begin position="302"/>
        <end position="316"/>
    </location>
</feature>
<dbReference type="SMART" id="SM00387">
    <property type="entry name" value="HATPase_c"/>
    <property type="match status" value="1"/>
</dbReference>
<dbReference type="InterPro" id="IPR010808">
    <property type="entry name" value="CheA_P2-bd"/>
</dbReference>
<dbReference type="SUPFAM" id="SSF47384">
    <property type="entry name" value="Homodimeric domain of signal transducing histidine kinase"/>
    <property type="match status" value="1"/>
</dbReference>
<feature type="domain" description="HPt" evidence="15">
    <location>
        <begin position="1"/>
        <end position="103"/>
    </location>
</feature>
<keyword evidence="5 11" id="KW-0597">Phosphoprotein</keyword>
<dbReference type="Pfam" id="PF02518">
    <property type="entry name" value="HATPase_c"/>
    <property type="match status" value="1"/>
</dbReference>
<dbReference type="InterPro" id="IPR035891">
    <property type="entry name" value="CheY-binding_CheA"/>
</dbReference>
<keyword evidence="9" id="KW-0067">ATP-binding</keyword>
<dbReference type="InterPro" id="IPR037006">
    <property type="entry name" value="CheA-like_homodim_sf"/>
</dbReference>
<keyword evidence="10" id="KW-0902">Two-component regulatory system</keyword>